<dbReference type="InterPro" id="IPR005835">
    <property type="entry name" value="NTP_transferase_dom"/>
</dbReference>
<evidence type="ECO:0000256" key="1">
    <source>
        <dbReference type="ARBA" id="ARBA00006890"/>
    </source>
</evidence>
<gene>
    <name evidence="7" type="ORF">A2519_10070</name>
</gene>
<name>A0A1F7FEE8_UNCRA</name>
<evidence type="ECO:0000256" key="5">
    <source>
        <dbReference type="ARBA" id="ARBA00048128"/>
    </source>
</evidence>
<dbReference type="CDD" id="cd02541">
    <property type="entry name" value="UGPase_prokaryotic"/>
    <property type="match status" value="1"/>
</dbReference>
<comment type="similarity">
    <text evidence="1">Belongs to the UDPGP type 2 family.</text>
</comment>
<protein>
    <recommendedName>
        <fullName evidence="2">UTP--glucose-1-phosphate uridylyltransferase</fullName>
        <ecNumber evidence="2">2.7.7.9</ecNumber>
    </recommendedName>
</protein>
<dbReference type="PANTHER" id="PTHR43197:SF1">
    <property type="entry name" value="UTP--GLUCOSE-1-PHOSPHATE URIDYLYLTRANSFERASE"/>
    <property type="match status" value="1"/>
</dbReference>
<dbReference type="InterPro" id="IPR029044">
    <property type="entry name" value="Nucleotide-diphossugar_trans"/>
</dbReference>
<evidence type="ECO:0000256" key="4">
    <source>
        <dbReference type="ARBA" id="ARBA00022695"/>
    </source>
</evidence>
<sequence length="292" mass="32323">MEITVAVVPVAGLGTRLLPATKSQPKEMLPVGRKPVVQYVVEELTRVGMKRLLFITGPGKASIENHFDSNSELVQNLRETGKEDLLEELEYERAPVQYFYTRQRRLLGLGHAISCAGPFVGNQPFVAALGDSIIGMHAQSDIVKRMTACFIEKKAAAVIAFEEVPRSDVHKYGIAKPKSDGAVFEIEDLIEKPSESEAPSTLAIAARYVLSPAVFDAINRTKPGKGGEIQITDALRLMIRESGNVYGIRLQPEERRYDIGNFKAYFRAFVEFALADKKQGPGLKQYIKTLVQ</sequence>
<evidence type="ECO:0000259" key="6">
    <source>
        <dbReference type="Pfam" id="PF00483"/>
    </source>
</evidence>
<dbReference type="AlphaFoldDB" id="A0A1F7FEE8"/>
<keyword evidence="3" id="KW-0808">Transferase</keyword>
<feature type="domain" description="Nucleotidyl transferase" evidence="6">
    <location>
        <begin position="6"/>
        <end position="270"/>
    </location>
</feature>
<dbReference type="Gene3D" id="3.90.550.10">
    <property type="entry name" value="Spore Coat Polysaccharide Biosynthesis Protein SpsA, Chain A"/>
    <property type="match status" value="1"/>
</dbReference>
<proteinExistence type="inferred from homology"/>
<dbReference type="EMBL" id="MFYX01000064">
    <property type="protein sequence ID" value="OGK05013.1"/>
    <property type="molecule type" value="Genomic_DNA"/>
</dbReference>
<dbReference type="PANTHER" id="PTHR43197">
    <property type="entry name" value="UTP--GLUCOSE-1-PHOSPHATE URIDYLYLTRANSFERASE"/>
    <property type="match status" value="1"/>
</dbReference>
<comment type="catalytic activity">
    <reaction evidence="5">
        <text>alpha-D-glucose 1-phosphate + UTP + H(+) = UDP-alpha-D-glucose + diphosphate</text>
        <dbReference type="Rhea" id="RHEA:19889"/>
        <dbReference type="ChEBI" id="CHEBI:15378"/>
        <dbReference type="ChEBI" id="CHEBI:33019"/>
        <dbReference type="ChEBI" id="CHEBI:46398"/>
        <dbReference type="ChEBI" id="CHEBI:58601"/>
        <dbReference type="ChEBI" id="CHEBI:58885"/>
        <dbReference type="EC" id="2.7.7.9"/>
    </reaction>
</comment>
<dbReference type="SUPFAM" id="SSF53448">
    <property type="entry name" value="Nucleotide-diphospho-sugar transferases"/>
    <property type="match status" value="1"/>
</dbReference>
<accession>A0A1F7FEE8</accession>
<dbReference type="InterPro" id="IPR005771">
    <property type="entry name" value="GalU_uridylyltTrfase_bac/arc"/>
</dbReference>
<dbReference type="Proteomes" id="UP000179243">
    <property type="component" value="Unassembled WGS sequence"/>
</dbReference>
<comment type="caution">
    <text evidence="7">The sequence shown here is derived from an EMBL/GenBank/DDBJ whole genome shotgun (WGS) entry which is preliminary data.</text>
</comment>
<evidence type="ECO:0000313" key="7">
    <source>
        <dbReference type="EMBL" id="OGK05013.1"/>
    </source>
</evidence>
<dbReference type="Pfam" id="PF00483">
    <property type="entry name" value="NTP_transferase"/>
    <property type="match status" value="1"/>
</dbReference>
<keyword evidence="4" id="KW-0548">Nucleotidyltransferase</keyword>
<reference evidence="7 8" key="1">
    <citation type="journal article" date="2016" name="Nat. Commun.">
        <title>Thousands of microbial genomes shed light on interconnected biogeochemical processes in an aquifer system.</title>
        <authorList>
            <person name="Anantharaman K."/>
            <person name="Brown C.T."/>
            <person name="Hug L.A."/>
            <person name="Sharon I."/>
            <person name="Castelle C.J."/>
            <person name="Probst A.J."/>
            <person name="Thomas B.C."/>
            <person name="Singh A."/>
            <person name="Wilkins M.J."/>
            <person name="Karaoz U."/>
            <person name="Brodie E.L."/>
            <person name="Williams K.H."/>
            <person name="Hubbard S.S."/>
            <person name="Banfield J.F."/>
        </authorList>
    </citation>
    <scope>NUCLEOTIDE SEQUENCE [LARGE SCALE GENOMIC DNA]</scope>
</reference>
<evidence type="ECO:0000256" key="2">
    <source>
        <dbReference type="ARBA" id="ARBA00012415"/>
    </source>
</evidence>
<evidence type="ECO:0000256" key="3">
    <source>
        <dbReference type="ARBA" id="ARBA00022679"/>
    </source>
</evidence>
<dbReference type="GO" id="GO:0006011">
    <property type="term" value="P:UDP-alpha-D-glucose metabolic process"/>
    <property type="evidence" value="ECO:0007669"/>
    <property type="project" value="InterPro"/>
</dbReference>
<evidence type="ECO:0000313" key="8">
    <source>
        <dbReference type="Proteomes" id="UP000179243"/>
    </source>
</evidence>
<dbReference type="EC" id="2.7.7.9" evidence="2"/>
<dbReference type="GO" id="GO:0003983">
    <property type="term" value="F:UTP:glucose-1-phosphate uridylyltransferase activity"/>
    <property type="evidence" value="ECO:0007669"/>
    <property type="project" value="UniProtKB-EC"/>
</dbReference>
<organism evidence="7 8">
    <name type="scientific">Candidatus Raymondbacteria bacterium RIFOXYD12_FULL_49_13</name>
    <dbReference type="NCBI Taxonomy" id="1817890"/>
    <lineage>
        <taxon>Bacteria</taxon>
        <taxon>Raymondiibacteriota</taxon>
    </lineage>
</organism>